<evidence type="ECO:0000313" key="2">
    <source>
        <dbReference type="Proteomes" id="UP000887116"/>
    </source>
</evidence>
<evidence type="ECO:0008006" key="3">
    <source>
        <dbReference type="Google" id="ProtNLM"/>
    </source>
</evidence>
<dbReference type="OrthoDB" id="6538124at2759"/>
<protein>
    <recommendedName>
        <fullName evidence="3">PH domain-containing protein</fullName>
    </recommendedName>
</protein>
<sequence length="211" mass="23645">MMSSPKHDDDAPSSFVLVLEITGCWLRFALRSIAVKEMPSAPLLRFSDCPADSRTEAGEVMSGILEVMGCTNFTSSCSPNRGYTRRNSPSPTPNNKMQRVFVRVYRTSSEHFAVLYPVRAIITACRPLASLNLKSCTVKQLPNFEFRVSPKSCEGMSLTFKGTETTNEVQIAEWLQAFSEVQDSSLRRKKVSDHRLPLPVLVENEEDECTE</sequence>
<name>A0A8X6GEE2_TRICU</name>
<organism evidence="1 2">
    <name type="scientific">Trichonephila clavata</name>
    <name type="common">Joro spider</name>
    <name type="synonym">Nephila clavata</name>
    <dbReference type="NCBI Taxonomy" id="2740835"/>
    <lineage>
        <taxon>Eukaryota</taxon>
        <taxon>Metazoa</taxon>
        <taxon>Ecdysozoa</taxon>
        <taxon>Arthropoda</taxon>
        <taxon>Chelicerata</taxon>
        <taxon>Arachnida</taxon>
        <taxon>Araneae</taxon>
        <taxon>Araneomorphae</taxon>
        <taxon>Entelegynae</taxon>
        <taxon>Araneoidea</taxon>
        <taxon>Nephilidae</taxon>
        <taxon>Trichonephila</taxon>
    </lineage>
</organism>
<evidence type="ECO:0000313" key="1">
    <source>
        <dbReference type="EMBL" id="GFQ65319.1"/>
    </source>
</evidence>
<accession>A0A8X6GEE2</accession>
<comment type="caution">
    <text evidence="1">The sequence shown here is derived from an EMBL/GenBank/DDBJ whole genome shotgun (WGS) entry which is preliminary data.</text>
</comment>
<gene>
    <name evidence="1" type="primary">NCL1_32441</name>
    <name evidence="1" type="ORF">TNCT_172072</name>
</gene>
<dbReference type="AlphaFoldDB" id="A0A8X6GEE2"/>
<dbReference type="EMBL" id="BMAO01000223">
    <property type="protein sequence ID" value="GFQ65319.1"/>
    <property type="molecule type" value="Genomic_DNA"/>
</dbReference>
<reference evidence="1" key="1">
    <citation type="submission" date="2020-07" db="EMBL/GenBank/DDBJ databases">
        <title>Multicomponent nature underlies the extraordinary mechanical properties of spider dragline silk.</title>
        <authorList>
            <person name="Kono N."/>
            <person name="Nakamura H."/>
            <person name="Mori M."/>
            <person name="Yoshida Y."/>
            <person name="Ohtoshi R."/>
            <person name="Malay A.D."/>
            <person name="Moran D.A.P."/>
            <person name="Tomita M."/>
            <person name="Numata K."/>
            <person name="Arakawa K."/>
        </authorList>
    </citation>
    <scope>NUCLEOTIDE SEQUENCE</scope>
</reference>
<keyword evidence="2" id="KW-1185">Reference proteome</keyword>
<proteinExistence type="predicted"/>
<dbReference type="Proteomes" id="UP000887116">
    <property type="component" value="Unassembled WGS sequence"/>
</dbReference>